<sequence length="162" mass="17602">MTRKNTAGKTGTETYFDQFKKSFEAIQGQIEVPAAAREFVQRGAVNARERADTLHAGATDAASSAEKLATAFVGGYANVARDIVDVTFDNVRHGFETIEKLAGAKTVGDALEVQSDFVRERAKANYERFSNAAETARKAVSDGTEQLRAEFVRVNPYFGKAA</sequence>
<accession>A0A5B8L2X5</accession>
<reference evidence="2" key="1">
    <citation type="submission" date="2020-04" db="EMBL/GenBank/DDBJ databases">
        <title>Nitratireductor sp. nov. isolated from mangrove soil.</title>
        <authorList>
            <person name="Ye Y."/>
        </authorList>
    </citation>
    <scope>NUCLEOTIDE SEQUENCE</scope>
    <source>
        <strain evidence="2">SY7</strain>
    </source>
</reference>
<dbReference type="AlphaFoldDB" id="A0A5B8L2X5"/>
<evidence type="ECO:0000259" key="1">
    <source>
        <dbReference type="Pfam" id="PF09361"/>
    </source>
</evidence>
<dbReference type="EMBL" id="CP042301">
    <property type="protein sequence ID" value="QDZ02235.2"/>
    <property type="molecule type" value="Genomic_DNA"/>
</dbReference>
<dbReference type="KEGG" id="niy:FQ775_18625"/>
<dbReference type="Proteomes" id="UP000321389">
    <property type="component" value="Chromosome"/>
</dbReference>
<feature type="domain" description="Phasin" evidence="1">
    <location>
        <begin position="54"/>
        <end position="145"/>
    </location>
</feature>
<dbReference type="InterPro" id="IPR018968">
    <property type="entry name" value="Phasin"/>
</dbReference>
<protein>
    <recommendedName>
        <fullName evidence="1">Phasin domain-containing protein</fullName>
    </recommendedName>
</protein>
<evidence type="ECO:0000313" key="3">
    <source>
        <dbReference type="Proteomes" id="UP000321389"/>
    </source>
</evidence>
<dbReference type="Pfam" id="PF09361">
    <property type="entry name" value="Phasin_2"/>
    <property type="match status" value="1"/>
</dbReference>
<gene>
    <name evidence="2" type="ORF">FQ775_18625</name>
</gene>
<keyword evidence="3" id="KW-1185">Reference proteome</keyword>
<organism evidence="2 3">
    <name type="scientific">Nitratireductor mangrovi</name>
    <dbReference type="NCBI Taxonomy" id="2599600"/>
    <lineage>
        <taxon>Bacteria</taxon>
        <taxon>Pseudomonadati</taxon>
        <taxon>Pseudomonadota</taxon>
        <taxon>Alphaproteobacteria</taxon>
        <taxon>Hyphomicrobiales</taxon>
        <taxon>Phyllobacteriaceae</taxon>
        <taxon>Nitratireductor</taxon>
    </lineage>
</organism>
<dbReference type="RefSeq" id="WP_167813078.1">
    <property type="nucleotide sequence ID" value="NZ_CP042301.2"/>
</dbReference>
<evidence type="ECO:0000313" key="2">
    <source>
        <dbReference type="EMBL" id="QDZ02235.2"/>
    </source>
</evidence>
<name>A0A5B8L2X5_9HYPH</name>
<proteinExistence type="predicted"/>